<evidence type="ECO:0000256" key="1">
    <source>
        <dbReference type="SAM" id="MobiDB-lite"/>
    </source>
</evidence>
<sequence length="130" mass="14729">MDDETAEKTGSDNSPEQRADKLKGGAEARIRIGSILLPSAWIYGWRGAFMRVGTRSQARPDERCWLLWFAFLQRLFECWWLGSVPKEMVSQWRKSNDRDSGYQGQRSPSPAEIYAQVTGALSRLEMAGVA</sequence>
<name>A0A2L2U109_9HYPO</name>
<organism evidence="2 3">
    <name type="scientific">Fusarium venenatum</name>
    <dbReference type="NCBI Taxonomy" id="56646"/>
    <lineage>
        <taxon>Eukaryota</taxon>
        <taxon>Fungi</taxon>
        <taxon>Dikarya</taxon>
        <taxon>Ascomycota</taxon>
        <taxon>Pezizomycotina</taxon>
        <taxon>Sordariomycetes</taxon>
        <taxon>Hypocreomycetidae</taxon>
        <taxon>Hypocreales</taxon>
        <taxon>Nectriaceae</taxon>
        <taxon>Fusarium</taxon>
    </lineage>
</organism>
<feature type="region of interest" description="Disordered" evidence="1">
    <location>
        <begin position="1"/>
        <end position="24"/>
    </location>
</feature>
<accession>A0A2L2U109</accession>
<reference evidence="3" key="1">
    <citation type="submission" date="2014-10" db="EMBL/GenBank/DDBJ databases">
        <authorList>
            <person name="King R."/>
        </authorList>
    </citation>
    <scope>NUCLEOTIDE SEQUENCE [LARGE SCALE GENOMIC DNA]</scope>
    <source>
        <strain evidence="3">A3/5</strain>
    </source>
</reference>
<dbReference type="AlphaFoldDB" id="A0A2L2U109"/>
<evidence type="ECO:0000313" key="2">
    <source>
        <dbReference type="EMBL" id="CEI68780.1"/>
    </source>
</evidence>
<dbReference type="Proteomes" id="UP000245910">
    <property type="component" value="Chromosome III"/>
</dbReference>
<protein>
    <submittedName>
        <fullName evidence="2">Uncharacterized protein</fullName>
    </submittedName>
</protein>
<keyword evidence="3" id="KW-1185">Reference proteome</keyword>
<evidence type="ECO:0000313" key="3">
    <source>
        <dbReference type="Proteomes" id="UP000245910"/>
    </source>
</evidence>
<dbReference type="EMBL" id="LN649231">
    <property type="protein sequence ID" value="CEI68780.1"/>
    <property type="molecule type" value="Genomic_DNA"/>
</dbReference>
<proteinExistence type="predicted"/>